<evidence type="ECO:0000313" key="4">
    <source>
        <dbReference type="Proteomes" id="UP001175261"/>
    </source>
</evidence>
<dbReference type="InterPro" id="IPR011576">
    <property type="entry name" value="Pyridox_Oxase_N"/>
</dbReference>
<protein>
    <recommendedName>
        <fullName evidence="2">Pyridoxamine 5'-phosphate oxidase N-terminal domain-containing protein</fullName>
    </recommendedName>
</protein>
<dbReference type="Gene3D" id="2.30.110.10">
    <property type="entry name" value="Electron Transport, Fmn-binding Protein, Chain A"/>
    <property type="match status" value="1"/>
</dbReference>
<dbReference type="PANTHER" id="PTHR39336:SF1">
    <property type="entry name" value="PYRIDOXAMINE PHOSPHATE OXIDASE FAMILY PROTEIN (AFU_ORTHOLOGUE AFUA_6G11440)"/>
    <property type="match status" value="1"/>
</dbReference>
<sequence>MKLYPLIPDEVAATIRRQPVFFTASAPTHLPHINVSPKGLAATHFRILTPNLVAYIDRTGSGNETISHAYENGRLCLMFCSFGPTPGILRLFCKATVVEWDEPAFAGWMKRITGNEAPPFEGTRAIIVAEVWECQTSCGYGVPRVKKGLYAPTDEDGEALPLDPAVEKVLREGFKVNEGEDPKEAKLTELSVFEERPAMDQWAASKTSSNTMLRYQRDNNSRSIDGLPGLRAARRDAGEKGRLWWGDMTARLNRALAEKDGAALGFFIAVVMWIILRRVGIML</sequence>
<evidence type="ECO:0000259" key="2">
    <source>
        <dbReference type="Pfam" id="PF01243"/>
    </source>
</evidence>
<organism evidence="3 4">
    <name type="scientific">Sarocladium strictum</name>
    <name type="common">Black bundle disease fungus</name>
    <name type="synonym">Acremonium strictum</name>
    <dbReference type="NCBI Taxonomy" id="5046"/>
    <lineage>
        <taxon>Eukaryota</taxon>
        <taxon>Fungi</taxon>
        <taxon>Dikarya</taxon>
        <taxon>Ascomycota</taxon>
        <taxon>Pezizomycotina</taxon>
        <taxon>Sordariomycetes</taxon>
        <taxon>Hypocreomycetidae</taxon>
        <taxon>Hypocreales</taxon>
        <taxon>Sarocladiaceae</taxon>
        <taxon>Sarocladium</taxon>
    </lineage>
</organism>
<feature type="transmembrane region" description="Helical" evidence="1">
    <location>
        <begin position="261"/>
        <end position="280"/>
    </location>
</feature>
<name>A0AA39GJT5_SARSR</name>
<keyword evidence="1" id="KW-1133">Transmembrane helix</keyword>
<dbReference type="Pfam" id="PF01243">
    <property type="entry name" value="PNPOx_N"/>
    <property type="match status" value="1"/>
</dbReference>
<dbReference type="Proteomes" id="UP001175261">
    <property type="component" value="Unassembled WGS sequence"/>
</dbReference>
<evidence type="ECO:0000256" key="1">
    <source>
        <dbReference type="SAM" id="Phobius"/>
    </source>
</evidence>
<gene>
    <name evidence="3" type="ORF">NLU13_4202</name>
</gene>
<dbReference type="PANTHER" id="PTHR39336">
    <property type="entry name" value="PYRIDOXAMINE PHOSPHATE OXIDASE FAMILY PROTEIN (AFU_ORTHOLOGUE AFUA_6G11440)"/>
    <property type="match status" value="1"/>
</dbReference>
<keyword evidence="4" id="KW-1185">Reference proteome</keyword>
<keyword evidence="1" id="KW-0812">Transmembrane</keyword>
<feature type="domain" description="Pyridoxamine 5'-phosphate oxidase N-terminal" evidence="2">
    <location>
        <begin position="7"/>
        <end position="135"/>
    </location>
</feature>
<keyword evidence="1" id="KW-0472">Membrane</keyword>
<dbReference type="AlphaFoldDB" id="A0AA39GJT5"/>
<accession>A0AA39GJT5</accession>
<reference evidence="3" key="1">
    <citation type="submission" date="2022-10" db="EMBL/GenBank/DDBJ databases">
        <title>Determination and structural analysis of whole genome sequence of Sarocladium strictum F4-1.</title>
        <authorList>
            <person name="Hu L."/>
            <person name="Jiang Y."/>
        </authorList>
    </citation>
    <scope>NUCLEOTIDE SEQUENCE</scope>
    <source>
        <strain evidence="3">F4-1</strain>
    </source>
</reference>
<evidence type="ECO:0000313" key="3">
    <source>
        <dbReference type="EMBL" id="KAK0387958.1"/>
    </source>
</evidence>
<comment type="caution">
    <text evidence="3">The sequence shown here is derived from an EMBL/GenBank/DDBJ whole genome shotgun (WGS) entry which is preliminary data.</text>
</comment>
<proteinExistence type="predicted"/>
<dbReference type="EMBL" id="JAPDFR010000003">
    <property type="protein sequence ID" value="KAK0387958.1"/>
    <property type="molecule type" value="Genomic_DNA"/>
</dbReference>
<dbReference type="InterPro" id="IPR012349">
    <property type="entry name" value="Split_barrel_FMN-bd"/>
</dbReference>